<reference evidence="1" key="1">
    <citation type="journal article" date="2021" name="Microb. Physiol.">
        <title>Proteogenomic Insights into the Physiology of Marine, Sulfate-Reducing, Filamentous Desulfonema limicola and Desulfonema magnum.</title>
        <authorList>
            <person name="Schnaars V."/>
            <person name="Wohlbrand L."/>
            <person name="Scheve S."/>
            <person name="Hinrichs C."/>
            <person name="Reinhardt R."/>
            <person name="Rabus R."/>
        </authorList>
    </citation>
    <scope>NUCLEOTIDE SEQUENCE</scope>
    <source>
        <strain evidence="1">4be13</strain>
    </source>
</reference>
<name>A0A975BRI4_9BACT</name>
<sequence>MLNITARVAEIISTRTYIPTNKNICPDAQGKIIPYNITIFLYRI</sequence>
<dbReference type="EMBL" id="CP061800">
    <property type="protein sequence ID" value="QTA90514.1"/>
    <property type="molecule type" value="Genomic_DNA"/>
</dbReference>
<keyword evidence="2" id="KW-1185">Reference proteome</keyword>
<accession>A0A975BRI4</accession>
<dbReference type="AlphaFoldDB" id="A0A975BRI4"/>
<organism evidence="1 2">
    <name type="scientific">Desulfonema magnum</name>
    <dbReference type="NCBI Taxonomy" id="45655"/>
    <lineage>
        <taxon>Bacteria</taxon>
        <taxon>Pseudomonadati</taxon>
        <taxon>Thermodesulfobacteriota</taxon>
        <taxon>Desulfobacteria</taxon>
        <taxon>Desulfobacterales</taxon>
        <taxon>Desulfococcaceae</taxon>
        <taxon>Desulfonema</taxon>
    </lineage>
</organism>
<evidence type="ECO:0000313" key="1">
    <source>
        <dbReference type="EMBL" id="QTA90514.1"/>
    </source>
</evidence>
<proteinExistence type="predicted"/>
<dbReference type="KEGG" id="dmm:dnm_065750"/>
<evidence type="ECO:0000313" key="2">
    <source>
        <dbReference type="Proteomes" id="UP000663722"/>
    </source>
</evidence>
<gene>
    <name evidence="1" type="ORF">dnm_065750</name>
</gene>
<protein>
    <submittedName>
        <fullName evidence="1">Uncharacterized protein</fullName>
    </submittedName>
</protein>
<dbReference type="Proteomes" id="UP000663722">
    <property type="component" value="Chromosome"/>
</dbReference>